<evidence type="ECO:0000313" key="2">
    <source>
        <dbReference type="Proteomes" id="UP001296706"/>
    </source>
</evidence>
<accession>A0ABX1RC40</accession>
<gene>
    <name evidence="1" type="ORF">HF577_10350</name>
</gene>
<evidence type="ECO:0008006" key="3">
    <source>
        <dbReference type="Google" id="ProtNLM"/>
    </source>
</evidence>
<name>A0ABX1RC40_9PSEU</name>
<dbReference type="RefSeq" id="WP_169395558.1">
    <property type="nucleotide sequence ID" value="NZ_BAAAJH010000001.1"/>
</dbReference>
<dbReference type="Proteomes" id="UP001296706">
    <property type="component" value="Unassembled WGS sequence"/>
</dbReference>
<organism evidence="1 2">
    <name type="scientific">Pseudonocardia xinjiangensis</name>
    <dbReference type="NCBI Taxonomy" id="75289"/>
    <lineage>
        <taxon>Bacteria</taxon>
        <taxon>Bacillati</taxon>
        <taxon>Actinomycetota</taxon>
        <taxon>Actinomycetes</taxon>
        <taxon>Pseudonocardiales</taxon>
        <taxon>Pseudonocardiaceae</taxon>
        <taxon>Pseudonocardia</taxon>
    </lineage>
</organism>
<dbReference type="EMBL" id="JAAXKY010000024">
    <property type="protein sequence ID" value="NMH77484.1"/>
    <property type="molecule type" value="Genomic_DNA"/>
</dbReference>
<protein>
    <recommendedName>
        <fullName evidence="3">Ig-like domain-containing protein</fullName>
    </recommendedName>
</protein>
<comment type="caution">
    <text evidence="1">The sequence shown here is derived from an EMBL/GenBank/DDBJ whole genome shotgun (WGS) entry which is preliminary data.</text>
</comment>
<proteinExistence type="predicted"/>
<keyword evidence="2" id="KW-1185">Reference proteome</keyword>
<sequence>MRPTATMISEYTATLFTGYRQFLLQDPEYPELDEGPRTSEIAIAGTGMVEFNCVGQFPEPTVRFEVWSGRPIGGPVDEIPGFEGLFDVVNPLVVLGSPTSASTDLAIPLPRSGPYAVQAWRYLPAESSESRIIPGAQVEPEDWLIRIWPHCPDESDC</sequence>
<evidence type="ECO:0000313" key="1">
    <source>
        <dbReference type="EMBL" id="NMH77484.1"/>
    </source>
</evidence>
<reference evidence="1 2" key="1">
    <citation type="submission" date="2020-04" db="EMBL/GenBank/DDBJ databases">
        <authorList>
            <person name="Klaysubun C."/>
            <person name="Duangmal K."/>
            <person name="Lipun K."/>
        </authorList>
    </citation>
    <scope>NUCLEOTIDE SEQUENCE [LARGE SCALE GENOMIC DNA]</scope>
    <source>
        <strain evidence="1 2">JCM 11839</strain>
    </source>
</reference>